<gene>
    <name evidence="1" type="ordered locus">Sbal195_1733</name>
</gene>
<evidence type="ECO:0000313" key="1">
    <source>
        <dbReference type="EMBL" id="ABX48905.1"/>
    </source>
</evidence>
<evidence type="ECO:0000313" key="2">
    <source>
        <dbReference type="Proteomes" id="UP000000770"/>
    </source>
</evidence>
<sequence length="134" mass="15250">MISSFAHSNSELDAENEGEAVGIIYGYFKKVDVIKFMCERKAPEKGALLSEAIDKWKTRNSSVVANLTDGLDRTPIDMREQLFEMAKQVSRNRIILFNKMSQSEKENTCASLAEHLNSDSYKNEYPIAYKLMSE</sequence>
<accession>A9KXG6</accession>
<dbReference type="AlphaFoldDB" id="A9KXG6"/>
<proteinExistence type="predicted"/>
<reference evidence="1 2" key="1">
    <citation type="submission" date="2007-11" db="EMBL/GenBank/DDBJ databases">
        <title>Complete sequence of chromosome of Shewanella baltica OS195.</title>
        <authorList>
            <consortium name="US DOE Joint Genome Institute"/>
            <person name="Copeland A."/>
            <person name="Lucas S."/>
            <person name="Lapidus A."/>
            <person name="Barry K."/>
            <person name="Glavina del Rio T."/>
            <person name="Dalin E."/>
            <person name="Tice H."/>
            <person name="Pitluck S."/>
            <person name="Chain P."/>
            <person name="Malfatti S."/>
            <person name="Shin M."/>
            <person name="Vergez L."/>
            <person name="Schmutz J."/>
            <person name="Larimer F."/>
            <person name="Land M."/>
            <person name="Hauser L."/>
            <person name="Kyrpides N."/>
            <person name="Kim E."/>
            <person name="Brettar I."/>
            <person name="Rodrigues J."/>
            <person name="Konstantinidis K."/>
            <person name="Klappenbach J."/>
            <person name="Hofle M."/>
            <person name="Tiedje J."/>
            <person name="Richardson P."/>
        </authorList>
    </citation>
    <scope>NUCLEOTIDE SEQUENCE [LARGE SCALE GENOMIC DNA]</scope>
    <source>
        <strain evidence="1 2">OS195</strain>
    </source>
</reference>
<dbReference type="Proteomes" id="UP000000770">
    <property type="component" value="Chromosome"/>
</dbReference>
<dbReference type="HOGENOM" id="CLU_1795163_0_0_6"/>
<organism evidence="1 2">
    <name type="scientific">Shewanella baltica (strain OS195)</name>
    <dbReference type="NCBI Taxonomy" id="399599"/>
    <lineage>
        <taxon>Bacteria</taxon>
        <taxon>Pseudomonadati</taxon>
        <taxon>Pseudomonadota</taxon>
        <taxon>Gammaproteobacteria</taxon>
        <taxon>Alteromonadales</taxon>
        <taxon>Shewanellaceae</taxon>
        <taxon>Shewanella</taxon>
    </lineage>
</organism>
<dbReference type="KEGG" id="sbn:Sbal195_1733"/>
<protein>
    <submittedName>
        <fullName evidence="1">Uncharacterized protein</fullName>
    </submittedName>
</protein>
<name>A9KXG6_SHEB9</name>
<dbReference type="EMBL" id="CP000891">
    <property type="protein sequence ID" value="ABX48905.1"/>
    <property type="molecule type" value="Genomic_DNA"/>
</dbReference>